<evidence type="ECO:0000313" key="7">
    <source>
        <dbReference type="Proteomes" id="UP001149140"/>
    </source>
</evidence>
<accession>A0A9X3MNI6</accession>
<keyword evidence="2 4" id="KW-0238">DNA-binding</keyword>
<keyword evidence="7" id="KW-1185">Reference proteome</keyword>
<dbReference type="InterPro" id="IPR011075">
    <property type="entry name" value="TetR_C"/>
</dbReference>
<dbReference type="Proteomes" id="UP001149140">
    <property type="component" value="Unassembled WGS sequence"/>
</dbReference>
<protein>
    <submittedName>
        <fullName evidence="6">TetR/AcrR family transcriptional regulator</fullName>
    </submittedName>
</protein>
<dbReference type="AlphaFoldDB" id="A0A9X3MNI6"/>
<dbReference type="InterPro" id="IPR009057">
    <property type="entry name" value="Homeodomain-like_sf"/>
</dbReference>
<evidence type="ECO:0000256" key="3">
    <source>
        <dbReference type="ARBA" id="ARBA00023163"/>
    </source>
</evidence>
<dbReference type="Gene3D" id="1.10.10.60">
    <property type="entry name" value="Homeodomain-like"/>
    <property type="match status" value="1"/>
</dbReference>
<evidence type="ECO:0000259" key="5">
    <source>
        <dbReference type="PROSITE" id="PS50977"/>
    </source>
</evidence>
<dbReference type="SUPFAM" id="SSF48498">
    <property type="entry name" value="Tetracyclin repressor-like, C-terminal domain"/>
    <property type="match status" value="1"/>
</dbReference>
<sequence length="199" mass="21594">MTEETAKRGRPLDPEIDDAIVKAAAAILVEEGIQRMTVPGVAARAGVAKTTVYRRYATPAALALAAIGRMNAQSPDPETNSTREGLVQALEAVRNRIDPTVTATVLVEAQTHPEILEAARQQMIGPAVERFRRILRKGVESGELKPALDIDVAADALLGSYFTRHYERGRPGPEWPQQVVDALYPGLTDRAGFEPAMEL</sequence>
<comment type="caution">
    <text evidence="6">The sequence shown here is derived from an EMBL/GenBank/DDBJ whole genome shotgun (WGS) entry which is preliminary data.</text>
</comment>
<dbReference type="PROSITE" id="PS50977">
    <property type="entry name" value="HTH_TETR_2"/>
    <property type="match status" value="1"/>
</dbReference>
<feature type="domain" description="HTH tetR-type" evidence="5">
    <location>
        <begin position="14"/>
        <end position="74"/>
    </location>
</feature>
<dbReference type="PANTHER" id="PTHR30055">
    <property type="entry name" value="HTH-TYPE TRANSCRIPTIONAL REGULATOR RUTR"/>
    <property type="match status" value="1"/>
</dbReference>
<name>A0A9X3MNI6_9ACTN</name>
<dbReference type="Pfam" id="PF00440">
    <property type="entry name" value="TetR_N"/>
    <property type="match status" value="1"/>
</dbReference>
<reference evidence="6" key="1">
    <citation type="submission" date="2022-10" db="EMBL/GenBank/DDBJ databases">
        <title>The WGS of Solirubrobacter ginsenosidimutans DSM 21036.</title>
        <authorList>
            <person name="Jiang Z."/>
        </authorList>
    </citation>
    <scope>NUCLEOTIDE SEQUENCE</scope>
    <source>
        <strain evidence="6">DSM 21036</strain>
    </source>
</reference>
<evidence type="ECO:0000256" key="4">
    <source>
        <dbReference type="PROSITE-ProRule" id="PRU00335"/>
    </source>
</evidence>
<dbReference type="GO" id="GO:0003700">
    <property type="term" value="F:DNA-binding transcription factor activity"/>
    <property type="evidence" value="ECO:0007669"/>
    <property type="project" value="TreeGrafter"/>
</dbReference>
<evidence type="ECO:0000256" key="1">
    <source>
        <dbReference type="ARBA" id="ARBA00023015"/>
    </source>
</evidence>
<dbReference type="EMBL" id="JAPDOD010000002">
    <property type="protein sequence ID" value="MDA0159400.1"/>
    <property type="molecule type" value="Genomic_DNA"/>
</dbReference>
<dbReference type="InterPro" id="IPR001647">
    <property type="entry name" value="HTH_TetR"/>
</dbReference>
<evidence type="ECO:0000256" key="2">
    <source>
        <dbReference type="ARBA" id="ARBA00023125"/>
    </source>
</evidence>
<dbReference type="SUPFAM" id="SSF46689">
    <property type="entry name" value="Homeodomain-like"/>
    <property type="match status" value="1"/>
</dbReference>
<evidence type="ECO:0000313" key="6">
    <source>
        <dbReference type="EMBL" id="MDA0159400.1"/>
    </source>
</evidence>
<feature type="DNA-binding region" description="H-T-H motif" evidence="4">
    <location>
        <begin position="37"/>
        <end position="56"/>
    </location>
</feature>
<dbReference type="Pfam" id="PF16859">
    <property type="entry name" value="TetR_C_11"/>
    <property type="match status" value="1"/>
</dbReference>
<dbReference type="RefSeq" id="WP_270038092.1">
    <property type="nucleotide sequence ID" value="NZ_JAPDOD010000002.1"/>
</dbReference>
<dbReference type="InterPro" id="IPR036271">
    <property type="entry name" value="Tet_transcr_reg_TetR-rel_C_sf"/>
</dbReference>
<gene>
    <name evidence="6" type="ORF">OM076_03915</name>
</gene>
<organism evidence="6 7">
    <name type="scientific">Solirubrobacter ginsenosidimutans</name>
    <dbReference type="NCBI Taxonomy" id="490573"/>
    <lineage>
        <taxon>Bacteria</taxon>
        <taxon>Bacillati</taxon>
        <taxon>Actinomycetota</taxon>
        <taxon>Thermoleophilia</taxon>
        <taxon>Solirubrobacterales</taxon>
        <taxon>Solirubrobacteraceae</taxon>
        <taxon>Solirubrobacter</taxon>
    </lineage>
</organism>
<keyword evidence="1" id="KW-0805">Transcription regulation</keyword>
<dbReference type="PRINTS" id="PR00455">
    <property type="entry name" value="HTHTETR"/>
</dbReference>
<dbReference type="Gene3D" id="1.10.357.10">
    <property type="entry name" value="Tetracycline Repressor, domain 2"/>
    <property type="match status" value="1"/>
</dbReference>
<dbReference type="GO" id="GO:0000976">
    <property type="term" value="F:transcription cis-regulatory region binding"/>
    <property type="evidence" value="ECO:0007669"/>
    <property type="project" value="TreeGrafter"/>
</dbReference>
<dbReference type="InterPro" id="IPR050109">
    <property type="entry name" value="HTH-type_TetR-like_transc_reg"/>
</dbReference>
<keyword evidence="3" id="KW-0804">Transcription</keyword>
<dbReference type="PANTHER" id="PTHR30055:SF148">
    <property type="entry name" value="TETR-FAMILY TRANSCRIPTIONAL REGULATOR"/>
    <property type="match status" value="1"/>
</dbReference>
<proteinExistence type="predicted"/>